<accession>A0A318SGG7</accession>
<dbReference type="Proteomes" id="UP000247540">
    <property type="component" value="Unassembled WGS sequence"/>
</dbReference>
<evidence type="ECO:0000313" key="2">
    <source>
        <dbReference type="Proteomes" id="UP000247540"/>
    </source>
</evidence>
<name>A0A318SGG7_9BURK</name>
<gene>
    <name evidence="1" type="ORF">DFQ15_11356</name>
</gene>
<dbReference type="EMBL" id="QJTC01000013">
    <property type="protein sequence ID" value="PYE76368.1"/>
    <property type="molecule type" value="Genomic_DNA"/>
</dbReference>
<keyword evidence="2" id="KW-1185">Reference proteome</keyword>
<protein>
    <recommendedName>
        <fullName evidence="3">RiboL-PSP-HEPN domain-containing protein</fullName>
    </recommendedName>
</protein>
<organism evidence="1 2">
    <name type="scientific">Xylophilus ampelinus</name>
    <dbReference type="NCBI Taxonomy" id="54067"/>
    <lineage>
        <taxon>Bacteria</taxon>
        <taxon>Pseudomonadati</taxon>
        <taxon>Pseudomonadota</taxon>
        <taxon>Betaproteobacteria</taxon>
        <taxon>Burkholderiales</taxon>
        <taxon>Xylophilus</taxon>
    </lineage>
</organism>
<sequence>MAPQHRPALTAIHNARNSDDVDLERMVANLEDISRWAAEVESEDFHIVNSHAFITLWAAQEAGIENILAEIIRTSHYAAQISSSKFPADRYPFSDWPWSESICIEIAQKLDTKAKNATKEGGDDIAERIVALFSWFDLDVKTDDSIANKYNEASMVRNVILHRYGHLNSRNVEKFPELSQWIGEILPITTERLNSYYHAVTTTHLAIAQAVWSSQYK</sequence>
<proteinExistence type="predicted"/>
<evidence type="ECO:0008006" key="3">
    <source>
        <dbReference type="Google" id="ProtNLM"/>
    </source>
</evidence>
<comment type="caution">
    <text evidence="1">The sequence shown here is derived from an EMBL/GenBank/DDBJ whole genome shotgun (WGS) entry which is preliminary data.</text>
</comment>
<dbReference type="AlphaFoldDB" id="A0A318SGG7"/>
<reference evidence="1 2" key="1">
    <citation type="submission" date="2018-06" db="EMBL/GenBank/DDBJ databases">
        <title>Genomic Encyclopedia of Type Strains, Phase III (KMG-III): the genomes of soil and plant-associated and newly described type strains.</title>
        <authorList>
            <person name="Whitman W."/>
        </authorList>
    </citation>
    <scope>NUCLEOTIDE SEQUENCE [LARGE SCALE GENOMIC DNA]</scope>
    <source>
        <strain evidence="1 2">CECT 7646</strain>
    </source>
</reference>
<evidence type="ECO:0000313" key="1">
    <source>
        <dbReference type="EMBL" id="PYE76368.1"/>
    </source>
</evidence>